<dbReference type="EMBL" id="JBEPNZ010000001">
    <property type="protein sequence ID" value="MET3943959.1"/>
    <property type="molecule type" value="Genomic_DNA"/>
</dbReference>
<proteinExistence type="predicted"/>
<dbReference type="EMBL" id="JAAXPF010000004">
    <property type="protein sequence ID" value="NKY68664.1"/>
    <property type="molecule type" value="Genomic_DNA"/>
</dbReference>
<feature type="transmembrane region" description="Helical" evidence="1">
    <location>
        <begin position="7"/>
        <end position="24"/>
    </location>
</feature>
<keyword evidence="6" id="KW-1185">Reference proteome</keyword>
<evidence type="ECO:0000259" key="2">
    <source>
        <dbReference type="Pfam" id="PF07853"/>
    </source>
</evidence>
<feature type="transmembrane region" description="Helical" evidence="1">
    <location>
        <begin position="223"/>
        <end position="240"/>
    </location>
</feature>
<reference evidence="3 6" key="2">
    <citation type="submission" date="2024-06" db="EMBL/GenBank/DDBJ databases">
        <title>Sequencing the genomes of 1000 actinobacteria strains.</title>
        <authorList>
            <person name="Klenk H.-P."/>
        </authorList>
    </citation>
    <scope>NUCLEOTIDE SEQUENCE [LARGE SCALE GENOMIC DNA]</scope>
    <source>
        <strain evidence="3 6">DSM 44265</strain>
    </source>
</reference>
<evidence type="ECO:0000313" key="3">
    <source>
        <dbReference type="EMBL" id="MET3943959.1"/>
    </source>
</evidence>
<feature type="domain" description="DUF1648" evidence="2">
    <location>
        <begin position="13"/>
        <end position="55"/>
    </location>
</feature>
<keyword evidence="1" id="KW-0812">Transmembrane</keyword>
<evidence type="ECO:0000256" key="1">
    <source>
        <dbReference type="SAM" id="Phobius"/>
    </source>
</evidence>
<reference evidence="4 5" key="1">
    <citation type="submission" date="2020-04" db="EMBL/GenBank/DDBJ databases">
        <title>MicrobeNet Type strains.</title>
        <authorList>
            <person name="Nicholson A.C."/>
        </authorList>
    </citation>
    <scope>NUCLEOTIDE SEQUENCE [LARGE SCALE GENOMIC DNA]</scope>
    <source>
        <strain evidence="4 5">ATCC 700355</strain>
    </source>
</reference>
<name>A0A7X6LRR7_9CORY</name>
<feature type="transmembrane region" description="Helical" evidence="1">
    <location>
        <begin position="138"/>
        <end position="157"/>
    </location>
</feature>
<feature type="transmembrane region" description="Helical" evidence="1">
    <location>
        <begin position="51"/>
        <end position="72"/>
    </location>
</feature>
<keyword evidence="1" id="KW-0472">Membrane</keyword>
<feature type="transmembrane region" description="Helical" evidence="1">
    <location>
        <begin position="115"/>
        <end position="132"/>
    </location>
</feature>
<gene>
    <name evidence="4" type="ORF">HF989_04665</name>
    <name evidence="3" type="ORF">JOF50_000758</name>
</gene>
<evidence type="ECO:0000313" key="5">
    <source>
        <dbReference type="Proteomes" id="UP000554284"/>
    </source>
</evidence>
<organism evidence="4 5">
    <name type="scientific">Corynebacterium mucifaciens</name>
    <dbReference type="NCBI Taxonomy" id="57171"/>
    <lineage>
        <taxon>Bacteria</taxon>
        <taxon>Bacillati</taxon>
        <taxon>Actinomycetota</taxon>
        <taxon>Actinomycetes</taxon>
        <taxon>Mycobacteriales</taxon>
        <taxon>Corynebacteriaceae</taxon>
        <taxon>Corynebacterium</taxon>
    </lineage>
</organism>
<evidence type="ECO:0000313" key="4">
    <source>
        <dbReference type="EMBL" id="NKY68664.1"/>
    </source>
</evidence>
<sequence length="241" mass="25868">MPAHYRRYAVAALIYAAGFAYILLRWDAIPDPVPVHIGPTGEADGFAPKTLLSTTALIIIGIVVSAVMPLLLPPRAFARRTVDVPAEDALPFSETVARRVEKLCDTSADMVSKMILAMAALFAVLNITMVVPDVNLPIWLDIALWVGFIVYVVAMGMRVTSAKDGIEPDAEEQARNEQLRYQGGMGTYSAPNDPMVAAVLPSNPGKIAVNTAHAPGKRYARRLALAVVATIGVCVVLPFVM</sequence>
<protein>
    <submittedName>
        <fullName evidence="4">DUF1648 domain-containing protein</fullName>
    </submittedName>
    <submittedName>
        <fullName evidence="3">Membrane protein</fullName>
    </submittedName>
</protein>
<accession>A0A7X6LRR7</accession>
<evidence type="ECO:0000313" key="6">
    <source>
        <dbReference type="Proteomes" id="UP001549139"/>
    </source>
</evidence>
<comment type="caution">
    <text evidence="4">The sequence shown here is derived from an EMBL/GenBank/DDBJ whole genome shotgun (WGS) entry which is preliminary data.</text>
</comment>
<dbReference type="Proteomes" id="UP001549139">
    <property type="component" value="Unassembled WGS sequence"/>
</dbReference>
<dbReference type="Pfam" id="PF07853">
    <property type="entry name" value="DUF1648"/>
    <property type="match status" value="1"/>
</dbReference>
<dbReference type="Proteomes" id="UP000554284">
    <property type="component" value="Unassembled WGS sequence"/>
</dbReference>
<dbReference type="RefSeq" id="WP_168684344.1">
    <property type="nucleotide sequence ID" value="NZ_JAAXPF010000004.1"/>
</dbReference>
<dbReference type="AlphaFoldDB" id="A0A7X6LRR7"/>
<keyword evidence="1" id="KW-1133">Transmembrane helix</keyword>
<dbReference type="InterPro" id="IPR012867">
    <property type="entry name" value="DUF1648"/>
</dbReference>